<proteinExistence type="predicted"/>
<dbReference type="PANTHER" id="PTHR37540">
    <property type="entry name" value="TRANSCRIPTION FACTOR (ACR-2), PUTATIVE-RELATED-RELATED"/>
    <property type="match status" value="1"/>
</dbReference>
<dbReference type="Pfam" id="PF11951">
    <property type="entry name" value="Fungal_trans_2"/>
    <property type="match status" value="1"/>
</dbReference>
<dbReference type="AlphaFoldDB" id="A0A2G7FTQ5"/>
<evidence type="ECO:0000256" key="1">
    <source>
        <dbReference type="SAM" id="MobiDB-lite"/>
    </source>
</evidence>
<reference evidence="2 3" key="1">
    <citation type="submission" date="2017-05" db="EMBL/GenBank/DDBJ databases">
        <title>Genome sequence for an aflatoxigenic pathogen of Argentinian peanut, Aspergillus arachidicola.</title>
        <authorList>
            <person name="Moore G."/>
            <person name="Beltz S.B."/>
            <person name="Mack B.M."/>
        </authorList>
    </citation>
    <scope>NUCLEOTIDE SEQUENCE [LARGE SCALE GENOMIC DNA]</scope>
    <source>
        <strain evidence="2 3">CBS 117610</strain>
    </source>
</reference>
<feature type="compositionally biased region" description="Polar residues" evidence="1">
    <location>
        <begin position="1"/>
        <end position="10"/>
    </location>
</feature>
<gene>
    <name evidence="2" type="ORF">AARAC_001821</name>
</gene>
<dbReference type="STRING" id="656916.A0A2G7FTQ5"/>
<evidence type="ECO:0008006" key="4">
    <source>
        <dbReference type="Google" id="ProtNLM"/>
    </source>
</evidence>
<evidence type="ECO:0000313" key="3">
    <source>
        <dbReference type="Proteomes" id="UP000231358"/>
    </source>
</evidence>
<sequence length="493" mass="55873">MKNSSFTTMNHPERRRKGPDQREQVTNDTGTQFEFVLEKDQPGIRSHAMRQFWRQKQAIAKEDPNDVTSTGRRLYPRTLMPNDGIQTCGQFEGLKEFRQQMSALQPKDHGAGSANAGKENAETSGIPAQILSGIRHALEFVNCDPFHTFPVTLTAQHRKLLYHWLSTHTSGMSAALPHAAFDPIREVWLPLDLSNIASFNATMAHAAAHLAYLHGELASPEALRYKTEAISVITKWLDDPEQALRNETLVSVVRLLMFEKYWGIDGQWEVHRDGLQRLISARGGLSALRGDWRVELVVFFAFFIAGSPQCEPSTPGWELSERFTPTALHPTLQLTVDRHRSKVVESLQVYPAVYDATILLYNSFHQAPEHELFAEPSELLTRWLKCLVFLSVIFQESVYSSVSALGGGFNIDCSFTNQLVALDESLAKYHHRWQGEVDILHTILFGDFCDLNHRRETPEIDFVIRLSDSLDQLSQHARKAIGQCLLNMLLEEK</sequence>
<evidence type="ECO:0000313" key="2">
    <source>
        <dbReference type="EMBL" id="PIG83926.1"/>
    </source>
</evidence>
<dbReference type="Proteomes" id="UP000231358">
    <property type="component" value="Unassembled WGS sequence"/>
</dbReference>
<feature type="region of interest" description="Disordered" evidence="1">
    <location>
        <begin position="1"/>
        <end position="31"/>
    </location>
</feature>
<protein>
    <recommendedName>
        <fullName evidence="4">Transcription factor domain-containing protein</fullName>
    </recommendedName>
</protein>
<name>A0A2G7FTQ5_9EURO</name>
<keyword evidence="3" id="KW-1185">Reference proteome</keyword>
<dbReference type="PANTHER" id="PTHR37540:SF5">
    <property type="entry name" value="TRANSCRIPTION FACTOR DOMAIN-CONTAINING PROTEIN"/>
    <property type="match status" value="1"/>
</dbReference>
<organism evidence="2 3">
    <name type="scientific">Aspergillus arachidicola</name>
    <dbReference type="NCBI Taxonomy" id="656916"/>
    <lineage>
        <taxon>Eukaryota</taxon>
        <taxon>Fungi</taxon>
        <taxon>Dikarya</taxon>
        <taxon>Ascomycota</taxon>
        <taxon>Pezizomycotina</taxon>
        <taxon>Eurotiomycetes</taxon>
        <taxon>Eurotiomycetidae</taxon>
        <taxon>Eurotiales</taxon>
        <taxon>Aspergillaceae</taxon>
        <taxon>Aspergillus</taxon>
        <taxon>Aspergillus subgen. Circumdati</taxon>
    </lineage>
</organism>
<dbReference type="EMBL" id="NEXV01000422">
    <property type="protein sequence ID" value="PIG83926.1"/>
    <property type="molecule type" value="Genomic_DNA"/>
</dbReference>
<dbReference type="InterPro" id="IPR021858">
    <property type="entry name" value="Fun_TF"/>
</dbReference>
<accession>A0A2G7FTQ5</accession>
<feature type="region of interest" description="Disordered" evidence="1">
    <location>
        <begin position="61"/>
        <end position="81"/>
    </location>
</feature>
<comment type="caution">
    <text evidence="2">The sequence shown here is derived from an EMBL/GenBank/DDBJ whole genome shotgun (WGS) entry which is preliminary data.</text>
</comment>